<dbReference type="Pfam" id="PF00246">
    <property type="entry name" value="Peptidase_M14"/>
    <property type="match status" value="1"/>
</dbReference>
<dbReference type="GO" id="GO:0008270">
    <property type="term" value="F:zinc ion binding"/>
    <property type="evidence" value="ECO:0007669"/>
    <property type="project" value="InterPro"/>
</dbReference>
<evidence type="ECO:0000313" key="4">
    <source>
        <dbReference type="Proteomes" id="UP000248857"/>
    </source>
</evidence>
<gene>
    <name evidence="3" type="ORF">C1752_00483</name>
</gene>
<dbReference type="SUPFAM" id="SSF53187">
    <property type="entry name" value="Zn-dependent exopeptidases"/>
    <property type="match status" value="1"/>
</dbReference>
<dbReference type="AlphaFoldDB" id="A0A2W1K126"/>
<feature type="domain" description="Peptidase M14" evidence="2">
    <location>
        <begin position="1"/>
        <end position="303"/>
    </location>
</feature>
<comment type="caution">
    <text evidence="1">Lacks conserved residue(s) required for the propagation of feature annotation.</text>
</comment>
<dbReference type="Gene3D" id="3.40.630.10">
    <property type="entry name" value="Zn peptidases"/>
    <property type="match status" value="1"/>
</dbReference>
<reference evidence="3 4" key="1">
    <citation type="journal article" date="2018" name="Sci. Rep.">
        <title>A novel species of the marine cyanobacterium Acaryochloris with a unique pigment content and lifestyle.</title>
        <authorList>
            <person name="Partensky F."/>
            <person name="Six C."/>
            <person name="Ratin M."/>
            <person name="Garczarek L."/>
            <person name="Vaulot D."/>
            <person name="Probert I."/>
            <person name="Calteau A."/>
            <person name="Gourvil P."/>
            <person name="Marie D."/>
            <person name="Grebert T."/>
            <person name="Bouchier C."/>
            <person name="Le Panse S."/>
            <person name="Gachenot M."/>
            <person name="Rodriguez F."/>
            <person name="Garrido J.L."/>
        </authorList>
    </citation>
    <scope>NUCLEOTIDE SEQUENCE [LARGE SCALE GENOMIC DNA]</scope>
    <source>
        <strain evidence="3 4">RCC1774</strain>
    </source>
</reference>
<dbReference type="Proteomes" id="UP000248857">
    <property type="component" value="Unassembled WGS sequence"/>
</dbReference>
<dbReference type="EMBL" id="PQWO01000001">
    <property type="protein sequence ID" value="PZD75194.1"/>
    <property type="molecule type" value="Genomic_DNA"/>
</dbReference>
<organism evidence="3 4">
    <name type="scientific">Acaryochloris thomasi RCC1774</name>
    <dbReference type="NCBI Taxonomy" id="1764569"/>
    <lineage>
        <taxon>Bacteria</taxon>
        <taxon>Bacillati</taxon>
        <taxon>Cyanobacteriota</taxon>
        <taxon>Cyanophyceae</taxon>
        <taxon>Acaryochloridales</taxon>
        <taxon>Acaryochloridaceae</taxon>
        <taxon>Acaryochloris</taxon>
        <taxon>Acaryochloris thomasi</taxon>
    </lineage>
</organism>
<name>A0A2W1K126_9CYAN</name>
<dbReference type="PROSITE" id="PS52035">
    <property type="entry name" value="PEPTIDASE_M14"/>
    <property type="match status" value="1"/>
</dbReference>
<evidence type="ECO:0000313" key="3">
    <source>
        <dbReference type="EMBL" id="PZD75194.1"/>
    </source>
</evidence>
<evidence type="ECO:0000256" key="1">
    <source>
        <dbReference type="PROSITE-ProRule" id="PRU01379"/>
    </source>
</evidence>
<comment type="similarity">
    <text evidence="1">Belongs to the peptidase M14 family.</text>
</comment>
<evidence type="ECO:0000259" key="2">
    <source>
        <dbReference type="PROSITE" id="PS52035"/>
    </source>
</evidence>
<keyword evidence="4" id="KW-1185">Reference proteome</keyword>
<dbReference type="GO" id="GO:0006508">
    <property type="term" value="P:proteolysis"/>
    <property type="evidence" value="ECO:0007669"/>
    <property type="project" value="InterPro"/>
</dbReference>
<accession>A0A2W1K126</accession>
<dbReference type="InterPro" id="IPR000834">
    <property type="entry name" value="Peptidase_M14"/>
</dbReference>
<proteinExistence type="inferred from homology"/>
<protein>
    <recommendedName>
        <fullName evidence="2">Peptidase M14 domain-containing protein</fullName>
    </recommendedName>
</protein>
<comment type="caution">
    <text evidence="3">The sequence shown here is derived from an EMBL/GenBank/DDBJ whole genome shotgun (WGS) entry which is preliminary data.</text>
</comment>
<sequence>MEWTDLKQLDNLILGTKALGTQIEEIGVSGEGRSLYGVTVGDKPATRTIVIIAGCHADEIIGPLAAVSMIQDLVRQPLLGVKFKIVPVVDPDFLHRNAEALPVTPTLHDLLSVNQNRDLEGHFTDKTYPECVAIRQWIQRSAQIDAYFSLHSAGLISPGLFFYVGSGTETRCVGHVADCVAAATPDYIPLLTHDPTGETQTVLSPGFLEVAIPNVEELDPEKPSNSLAFIAHHFQPQFIGVSEIPLAVCPALSNVSLSEIDQCNRRFSRTGHIDHAFQEISLDTQLFIIKTFIESVAQYIVTA</sequence>
<dbReference type="GO" id="GO:0004181">
    <property type="term" value="F:metallocarboxypeptidase activity"/>
    <property type="evidence" value="ECO:0007669"/>
    <property type="project" value="InterPro"/>
</dbReference>